<feature type="transmembrane region" description="Helical" evidence="5">
    <location>
        <begin position="100"/>
        <end position="124"/>
    </location>
</feature>
<organism evidence="7 8">
    <name type="scientific">Actomonas aquatica</name>
    <dbReference type="NCBI Taxonomy" id="2866162"/>
    <lineage>
        <taxon>Bacteria</taxon>
        <taxon>Pseudomonadati</taxon>
        <taxon>Verrucomicrobiota</taxon>
        <taxon>Opitutia</taxon>
        <taxon>Opitutales</taxon>
        <taxon>Opitutaceae</taxon>
        <taxon>Actomonas</taxon>
    </lineage>
</organism>
<dbReference type="PANTHER" id="PTHR30414:SF0">
    <property type="entry name" value="MINICONDUCTANCE MECHANOSENSITIVE CHANNEL YBDG"/>
    <property type="match status" value="1"/>
</dbReference>
<keyword evidence="3 5" id="KW-1133">Transmembrane helix</keyword>
<evidence type="ECO:0000259" key="6">
    <source>
        <dbReference type="Pfam" id="PF00924"/>
    </source>
</evidence>
<feature type="domain" description="Mechanosensitive ion channel MscS" evidence="6">
    <location>
        <begin position="191"/>
        <end position="258"/>
    </location>
</feature>
<reference evidence="7 8" key="1">
    <citation type="submission" date="2023-12" db="EMBL/GenBank/DDBJ databases">
        <title>Description of an unclassified Opitutus bacterium of Verrucomicrobiota.</title>
        <authorList>
            <person name="Zhang D.-F."/>
        </authorList>
    </citation>
    <scope>NUCLEOTIDE SEQUENCE [LARGE SCALE GENOMIC DNA]</scope>
    <source>
        <strain evidence="7 8">WL0086</strain>
    </source>
</reference>
<dbReference type="Gene3D" id="2.30.30.60">
    <property type="match status" value="1"/>
</dbReference>
<feature type="transmembrane region" description="Helical" evidence="5">
    <location>
        <begin position="20"/>
        <end position="45"/>
    </location>
</feature>
<dbReference type="PANTHER" id="PTHR30414">
    <property type="entry name" value="MINICONDUCTANCE MECHANOSENSITIVE CHANNEL YBDG"/>
    <property type="match status" value="1"/>
</dbReference>
<dbReference type="InterPro" id="IPR010920">
    <property type="entry name" value="LSM_dom_sf"/>
</dbReference>
<evidence type="ECO:0000256" key="4">
    <source>
        <dbReference type="ARBA" id="ARBA00023136"/>
    </source>
</evidence>
<evidence type="ECO:0000256" key="1">
    <source>
        <dbReference type="ARBA" id="ARBA00004370"/>
    </source>
</evidence>
<accession>A0ABZ1CE61</accession>
<comment type="subcellular location">
    <subcellularLocation>
        <location evidence="1">Membrane</location>
    </subcellularLocation>
</comment>
<dbReference type="InterPro" id="IPR030192">
    <property type="entry name" value="YbdG"/>
</dbReference>
<keyword evidence="8" id="KW-1185">Reference proteome</keyword>
<dbReference type="InterPro" id="IPR006685">
    <property type="entry name" value="MscS_channel_2nd"/>
</dbReference>
<dbReference type="SUPFAM" id="SSF50182">
    <property type="entry name" value="Sm-like ribonucleoproteins"/>
    <property type="match status" value="1"/>
</dbReference>
<keyword evidence="2 5" id="KW-0812">Transmembrane</keyword>
<keyword evidence="4 5" id="KW-0472">Membrane</keyword>
<dbReference type="InterPro" id="IPR023408">
    <property type="entry name" value="MscS_beta-dom_sf"/>
</dbReference>
<name>A0ABZ1CE61_9BACT</name>
<gene>
    <name evidence="7" type="ORF">K1X11_009810</name>
</gene>
<dbReference type="Pfam" id="PF00924">
    <property type="entry name" value="MS_channel_2nd"/>
    <property type="match status" value="1"/>
</dbReference>
<sequence>MNPLLESLQTFLEAHKFSDYWSEVITTAVGFTLLALLAVLINVLAKRVILNVVHVVVKRTRFTWDDQLQETGVFTRLSHLAPAIVINTFGPSVLGNEPLLSAVVHGIVTIYLICIWLGVLFALLNGIQIAIEKRKARKGVPVKGFVQAIKLTAVVVGVIFILAVVLNKSPVLLFSGLGAVTAVLLLVFKDAILGFVAGIQISANDMVRVGDWIEMPKAGADGDVIDVALTTVKVQNWDKTITTIPAYSLISDSFRNWRGMSDSGGRRIKRSIFFDISSIGFANPEQLERWSKIGHVREHLDRKRQEIAADNEKLGDEANVLGNGRRLTNIGTFRAYCLNYLKTHPSVDTGKTLLVRQLQPTPHGLPLEIYCFANNTAWAVYEGIQADIFDHLFAVAKVFDLEVYQQPSGADFSDSLSALSTARRDVE</sequence>
<dbReference type="EMBL" id="CP139781">
    <property type="protein sequence ID" value="WRQ89702.1"/>
    <property type="molecule type" value="Genomic_DNA"/>
</dbReference>
<evidence type="ECO:0000256" key="5">
    <source>
        <dbReference type="SAM" id="Phobius"/>
    </source>
</evidence>
<dbReference type="Proteomes" id="UP000738431">
    <property type="component" value="Chromosome"/>
</dbReference>
<feature type="transmembrane region" description="Helical" evidence="5">
    <location>
        <begin position="172"/>
        <end position="199"/>
    </location>
</feature>
<evidence type="ECO:0000313" key="7">
    <source>
        <dbReference type="EMBL" id="WRQ89702.1"/>
    </source>
</evidence>
<evidence type="ECO:0000313" key="8">
    <source>
        <dbReference type="Proteomes" id="UP000738431"/>
    </source>
</evidence>
<evidence type="ECO:0000256" key="3">
    <source>
        <dbReference type="ARBA" id="ARBA00022989"/>
    </source>
</evidence>
<evidence type="ECO:0000256" key="2">
    <source>
        <dbReference type="ARBA" id="ARBA00022692"/>
    </source>
</evidence>
<protein>
    <submittedName>
        <fullName evidence="7">Mechanosensitive ion channel family protein</fullName>
    </submittedName>
</protein>
<feature type="transmembrane region" description="Helical" evidence="5">
    <location>
        <begin position="145"/>
        <end position="166"/>
    </location>
</feature>
<dbReference type="RefSeq" id="WP_221032162.1">
    <property type="nucleotide sequence ID" value="NZ_CP139781.1"/>
</dbReference>
<proteinExistence type="predicted"/>